<dbReference type="GO" id="GO:0004308">
    <property type="term" value="F:exo-alpha-sialidase activity"/>
    <property type="evidence" value="ECO:0007669"/>
    <property type="project" value="UniProtKB-EC"/>
</dbReference>
<dbReference type="InterPro" id="IPR026856">
    <property type="entry name" value="Sialidase_fam"/>
</dbReference>
<proteinExistence type="inferred from homology"/>
<dbReference type="EC" id="3.2.1.18" evidence="3"/>
<dbReference type="CDD" id="cd15482">
    <property type="entry name" value="Sialidase_non-viral"/>
    <property type="match status" value="1"/>
</dbReference>
<gene>
    <name evidence="5" type="ORF">BLSS_0784</name>
</gene>
<evidence type="ECO:0000313" key="5">
    <source>
        <dbReference type="EMBL" id="KFI72947.1"/>
    </source>
</evidence>
<reference evidence="5 6" key="1">
    <citation type="submission" date="2014-03" db="EMBL/GenBank/DDBJ databases">
        <title>Genomics of Bifidobacteria.</title>
        <authorList>
            <person name="Ventura M."/>
            <person name="Milani C."/>
            <person name="Lugli G.A."/>
        </authorList>
    </citation>
    <scope>NUCLEOTIDE SEQUENCE [LARGE SCALE GENOMIC DNA]</scope>
    <source>
        <strain evidence="5 6">LMG 21814</strain>
    </source>
</reference>
<evidence type="ECO:0000259" key="4">
    <source>
        <dbReference type="Pfam" id="PF13088"/>
    </source>
</evidence>
<dbReference type="InterPro" id="IPR013320">
    <property type="entry name" value="ConA-like_dom_sf"/>
</dbReference>
<dbReference type="Pfam" id="PF13088">
    <property type="entry name" value="BNR_2"/>
    <property type="match status" value="1"/>
</dbReference>
<comment type="catalytic activity">
    <reaction evidence="1">
        <text>Hydrolysis of alpha-(2-&gt;3)-, alpha-(2-&gt;6)-, alpha-(2-&gt;8)- glycosidic linkages of terminal sialic acid residues in oligosaccharides, glycoproteins, glycolipids, colominic acid and synthetic substrates.</text>
        <dbReference type="EC" id="3.2.1.18"/>
    </reaction>
</comment>
<dbReference type="RefSeq" id="WP_050494129.1">
    <property type="nucleotide sequence ID" value="NZ_JGZA01000004.1"/>
</dbReference>
<name>A0A087BPJ7_BIFLN</name>
<dbReference type="EMBL" id="JGZA01000004">
    <property type="protein sequence ID" value="KFI72947.1"/>
    <property type="molecule type" value="Genomic_DNA"/>
</dbReference>
<sequence>MAPWQTTDFPHGAGTVIAEFSVRADGPIWQAQVPATADGIPTAAPYLCLAVRDGHLTLTARSLSPDPADPNAQSHVSLDIEDAFGLDPGTIHEAALTFGAFGTRIYLDGYQCFACAGNLNPSRVHPSGAFDLGSPNAIACNAFLVDPVDWDAVRIAEHAAAAKPDIVFASDRLSPRDTDRIALADAGSVHARFRLRGRGQHGTILAAGVDGSERMTVAIGAGGLTLAMRDESGAGIACHAPGHWDDGGWHDLAIRSSRGAVDLFMDGVSVLHQPGQMWFADLAGPRHGRKGIDAFTVGRNIAGVRLMGEVSRGGLYVHALTDGQIARLAHTPPMVTTALFDAGYAGSASYRIPSLIRTVRGTLIAGADQRTAISNDAPNHINFVIRRSTDGGRNWMPMQTVIDMPGREDGLDGASAIDSCSVVDRSIGRITVLIDLNPGGIGLTNCERGIGVNRDGVLRLRDAQGNETTLDAVADAGDVWRSPMHADPSQRWHAVPTCYIAQIHSDDDGETWSPPFLIDAMVKEEWMHFMGVCPGTGIQLDKGPYAGRLLMPFYCSGQSRAHYSGGALISDDGGETWRCGRMINEGREINGTVVDPATMRDDDATTSETTFVQRADGDVVAFFRNQHASGRVGKAVSHDGGDTWDELEFDPALPEIFSQPNALAVPQLGTDAVLFANASQMMPYRGRGTVRLSEDGGRTWTSSLCVHPHHHVYQCMAICETTHDVECEGSQLGLLWEIETTGVYITHIPLAWFSHGHDKGVAANHTDDKESS</sequence>
<evidence type="ECO:0000256" key="2">
    <source>
        <dbReference type="ARBA" id="ARBA00009348"/>
    </source>
</evidence>
<dbReference type="GO" id="GO:0016020">
    <property type="term" value="C:membrane"/>
    <property type="evidence" value="ECO:0007669"/>
    <property type="project" value="TreeGrafter"/>
</dbReference>
<dbReference type="PANTHER" id="PTHR10628">
    <property type="entry name" value="SIALIDASE"/>
    <property type="match status" value="1"/>
</dbReference>
<evidence type="ECO:0000256" key="1">
    <source>
        <dbReference type="ARBA" id="ARBA00000427"/>
    </source>
</evidence>
<dbReference type="SUPFAM" id="SSF49899">
    <property type="entry name" value="Concanavalin A-like lectins/glucanases"/>
    <property type="match status" value="1"/>
</dbReference>
<dbReference type="GO" id="GO:0006689">
    <property type="term" value="P:ganglioside catabolic process"/>
    <property type="evidence" value="ECO:0007669"/>
    <property type="project" value="TreeGrafter"/>
</dbReference>
<evidence type="ECO:0000256" key="3">
    <source>
        <dbReference type="ARBA" id="ARBA00012733"/>
    </source>
</evidence>
<dbReference type="InterPro" id="IPR036278">
    <property type="entry name" value="Sialidase_sf"/>
</dbReference>
<dbReference type="Gene3D" id="2.120.10.10">
    <property type="match status" value="1"/>
</dbReference>
<keyword evidence="5" id="KW-0378">Hydrolase</keyword>
<comment type="caution">
    <text evidence="5">The sequence shown here is derived from an EMBL/GenBank/DDBJ whole genome shotgun (WGS) entry which is preliminary data.</text>
</comment>
<dbReference type="AlphaFoldDB" id="A0A087BPJ7"/>
<dbReference type="PANTHER" id="PTHR10628:SF30">
    <property type="entry name" value="EXO-ALPHA-SIALIDASE"/>
    <property type="match status" value="1"/>
</dbReference>
<dbReference type="Gene3D" id="2.60.120.200">
    <property type="match status" value="1"/>
</dbReference>
<comment type="similarity">
    <text evidence="2">Belongs to the glycosyl hydrolase 33 family.</text>
</comment>
<accession>A0A087BPJ7</accession>
<dbReference type="SUPFAM" id="SSF50939">
    <property type="entry name" value="Sialidases"/>
    <property type="match status" value="1"/>
</dbReference>
<dbReference type="GO" id="GO:0009313">
    <property type="term" value="P:oligosaccharide catabolic process"/>
    <property type="evidence" value="ECO:0007669"/>
    <property type="project" value="TreeGrafter"/>
</dbReference>
<protein>
    <recommendedName>
        <fullName evidence="3">exo-alpha-sialidase</fullName>
        <ecNumber evidence="3">3.2.1.18</ecNumber>
    </recommendedName>
</protein>
<dbReference type="InterPro" id="IPR011040">
    <property type="entry name" value="Sialidase"/>
</dbReference>
<keyword evidence="5" id="KW-0326">Glycosidase</keyword>
<evidence type="ECO:0000313" key="6">
    <source>
        <dbReference type="Proteomes" id="UP000029024"/>
    </source>
</evidence>
<feature type="domain" description="Sialidase" evidence="4">
    <location>
        <begin position="497"/>
        <end position="707"/>
    </location>
</feature>
<dbReference type="GO" id="GO:0005737">
    <property type="term" value="C:cytoplasm"/>
    <property type="evidence" value="ECO:0007669"/>
    <property type="project" value="TreeGrafter"/>
</dbReference>
<organism evidence="5 6">
    <name type="scientific">Bifidobacterium longum subsp. suis</name>
    <dbReference type="NCBI Taxonomy" id="1695"/>
    <lineage>
        <taxon>Bacteria</taxon>
        <taxon>Bacillati</taxon>
        <taxon>Actinomycetota</taxon>
        <taxon>Actinomycetes</taxon>
        <taxon>Bifidobacteriales</taxon>
        <taxon>Bifidobacteriaceae</taxon>
        <taxon>Bifidobacterium</taxon>
    </lineage>
</organism>
<dbReference type="Proteomes" id="UP000029024">
    <property type="component" value="Unassembled WGS sequence"/>
</dbReference>